<proteinExistence type="predicted"/>
<dbReference type="InterPro" id="IPR008869">
    <property type="entry name" value="MlaC/ttg2D"/>
</dbReference>
<dbReference type="HOGENOM" id="CLU_094502_2_0_12"/>
<protein>
    <submittedName>
        <fullName evidence="1">Toluene tolerance family protein</fullName>
    </submittedName>
</protein>
<dbReference type="STRING" id="869212.Turpa_1272"/>
<evidence type="ECO:0000313" key="2">
    <source>
        <dbReference type="Proteomes" id="UP000006048"/>
    </source>
</evidence>
<dbReference type="PANTHER" id="PTHR36573">
    <property type="entry name" value="INTERMEMBRANE PHOSPHOLIPID TRANSPORT SYSTEM BINDING PROTEIN MLAC"/>
    <property type="match status" value="1"/>
</dbReference>
<accession>I4B3R3</accession>
<dbReference type="InterPro" id="IPR042245">
    <property type="entry name" value="Tgt2/MlaC_sf"/>
</dbReference>
<dbReference type="EMBL" id="CP002959">
    <property type="protein sequence ID" value="AFM11920.1"/>
    <property type="molecule type" value="Genomic_DNA"/>
</dbReference>
<sequence>MNIFSKGGFLTFTFLYATTILSAGTPQQDLKKAVSEVLQILDSKKDKKNKRAAISEIYEANFDFEKLGSNTLKSDYKKLTDDQKKSFNEKFARFVLEFYLDKIDKYNRNKIEFEGEEIKGQRATVFTLLEYQGKMAKVNYSMNSKNGKWLVFDFEVEGVRLSSTYRSQFAKVLKEKGFDGLMLELNRLLGKYKK</sequence>
<dbReference type="Pfam" id="PF05494">
    <property type="entry name" value="MlaC"/>
    <property type="match status" value="1"/>
</dbReference>
<dbReference type="RefSeq" id="WP_014802436.1">
    <property type="nucleotide sequence ID" value="NC_018020.1"/>
</dbReference>
<dbReference type="Gene3D" id="3.10.450.710">
    <property type="entry name" value="Tgt2/MlaC"/>
    <property type="match status" value="1"/>
</dbReference>
<evidence type="ECO:0000313" key="1">
    <source>
        <dbReference type="EMBL" id="AFM11920.1"/>
    </source>
</evidence>
<organism evidence="1 2">
    <name type="scientific">Turneriella parva (strain ATCC BAA-1111 / DSM 21527 / NCTC 11395 / H)</name>
    <name type="common">Leptospira parva</name>
    <dbReference type="NCBI Taxonomy" id="869212"/>
    <lineage>
        <taxon>Bacteria</taxon>
        <taxon>Pseudomonadati</taxon>
        <taxon>Spirochaetota</taxon>
        <taxon>Spirochaetia</taxon>
        <taxon>Leptospirales</taxon>
        <taxon>Leptospiraceae</taxon>
        <taxon>Turneriella</taxon>
    </lineage>
</organism>
<gene>
    <name evidence="1" type="ordered locus">Turpa_1272</name>
</gene>
<dbReference type="KEGG" id="tpx:Turpa_1272"/>
<keyword evidence="2" id="KW-1185">Reference proteome</keyword>
<name>I4B3R3_TURPD</name>
<reference evidence="1 2" key="1">
    <citation type="submission" date="2012-06" db="EMBL/GenBank/DDBJ databases">
        <title>The complete chromosome of genome of Turneriella parva DSM 21527.</title>
        <authorList>
            <consortium name="US DOE Joint Genome Institute (JGI-PGF)"/>
            <person name="Lucas S."/>
            <person name="Han J."/>
            <person name="Lapidus A."/>
            <person name="Bruce D."/>
            <person name="Goodwin L."/>
            <person name="Pitluck S."/>
            <person name="Peters L."/>
            <person name="Kyrpides N."/>
            <person name="Mavromatis K."/>
            <person name="Ivanova N."/>
            <person name="Mikhailova N."/>
            <person name="Chertkov O."/>
            <person name="Detter J.C."/>
            <person name="Tapia R."/>
            <person name="Han C."/>
            <person name="Land M."/>
            <person name="Hauser L."/>
            <person name="Markowitz V."/>
            <person name="Cheng J.-F."/>
            <person name="Hugenholtz P."/>
            <person name="Woyke T."/>
            <person name="Wu D."/>
            <person name="Gronow S."/>
            <person name="Wellnitz S."/>
            <person name="Brambilla E."/>
            <person name="Klenk H.-P."/>
            <person name="Eisen J.A."/>
        </authorList>
    </citation>
    <scope>NUCLEOTIDE SEQUENCE [LARGE SCALE GENOMIC DNA]</scope>
    <source>
        <strain evidence="2">ATCC BAA-1111 / DSM 21527 / NCTC 11395 / H</strain>
    </source>
</reference>
<dbReference type="Proteomes" id="UP000006048">
    <property type="component" value="Chromosome"/>
</dbReference>
<dbReference type="PANTHER" id="PTHR36573:SF1">
    <property type="entry name" value="INTERMEMBRANE PHOSPHOLIPID TRANSPORT SYSTEM BINDING PROTEIN MLAC"/>
    <property type="match status" value="1"/>
</dbReference>
<dbReference type="AlphaFoldDB" id="I4B3R3"/>
<dbReference type="OrthoDB" id="9798905at2"/>